<name>A0A5C8I5R3_9MICO</name>
<accession>A0A5C8I5R3</accession>
<comment type="caution">
    <text evidence="1">The sequence shown here is derived from an EMBL/GenBank/DDBJ whole genome shotgun (WGS) entry which is preliminary data.</text>
</comment>
<gene>
    <name evidence="1" type="ORF">FVP77_07290</name>
</gene>
<proteinExistence type="predicted"/>
<reference evidence="1 2" key="1">
    <citation type="submission" date="2019-08" db="EMBL/GenBank/DDBJ databases">
        <authorList>
            <person name="Dong K."/>
        </authorList>
    </citation>
    <scope>NUCLEOTIDE SEQUENCE [LARGE SCALE GENOMIC DNA]</scope>
    <source>
        <strain evidence="1 2">JCM14558</strain>
    </source>
</reference>
<keyword evidence="2" id="KW-1185">Reference proteome</keyword>
<dbReference type="OrthoDB" id="9898617at2"/>
<dbReference type="RefSeq" id="WP_147893885.1">
    <property type="nucleotide sequence ID" value="NZ_BAAANR010000001.1"/>
</dbReference>
<organism evidence="1 2">
    <name type="scientific">Microbacterium hatanonis</name>
    <dbReference type="NCBI Taxonomy" id="404366"/>
    <lineage>
        <taxon>Bacteria</taxon>
        <taxon>Bacillati</taxon>
        <taxon>Actinomycetota</taxon>
        <taxon>Actinomycetes</taxon>
        <taxon>Micrococcales</taxon>
        <taxon>Microbacteriaceae</taxon>
        <taxon>Microbacterium</taxon>
    </lineage>
</organism>
<evidence type="ECO:0000313" key="1">
    <source>
        <dbReference type="EMBL" id="TXK13213.1"/>
    </source>
</evidence>
<protein>
    <submittedName>
        <fullName evidence="1">Uncharacterized protein</fullName>
    </submittedName>
</protein>
<dbReference type="AlphaFoldDB" id="A0A5C8I5R3"/>
<evidence type="ECO:0000313" key="2">
    <source>
        <dbReference type="Proteomes" id="UP000321034"/>
    </source>
</evidence>
<dbReference type="EMBL" id="VRSV01000001">
    <property type="protein sequence ID" value="TXK13213.1"/>
    <property type="molecule type" value="Genomic_DNA"/>
</dbReference>
<dbReference type="Proteomes" id="UP000321034">
    <property type="component" value="Unassembled WGS sequence"/>
</dbReference>
<sequence>MTVITASRRVARATPLDRLLSAAAHALDAYVSARQRRRLDSLELHGRRRAATEAQRDRVGAVAMQLMPR</sequence>